<reference evidence="11" key="1">
    <citation type="journal article" date="2015" name="Genome Announc.">
        <title>Draft Genome Sequence of Anaerolineae Strain TC1, a Novel Isolate from a Methanogenic Wastewater Treatment System.</title>
        <authorList>
            <person name="Matsuura N."/>
            <person name="Tourlousse D.M."/>
            <person name="Sun L."/>
            <person name="Toyonaga M."/>
            <person name="Kuroda K."/>
            <person name="Ohashi A."/>
            <person name="Cruz R."/>
            <person name="Yamaguchi T."/>
            <person name="Sekiguchi Y."/>
        </authorList>
    </citation>
    <scope>NUCLEOTIDE SEQUENCE [LARGE SCALE GENOMIC DNA]</scope>
    <source>
        <strain evidence="11">TC1</strain>
    </source>
</reference>
<feature type="transmembrane region" description="Helical" evidence="9">
    <location>
        <begin position="124"/>
        <end position="150"/>
    </location>
</feature>
<evidence type="ECO:0000256" key="3">
    <source>
        <dbReference type="ARBA" id="ARBA00022448"/>
    </source>
</evidence>
<feature type="transmembrane region" description="Helical" evidence="9">
    <location>
        <begin position="156"/>
        <end position="181"/>
    </location>
</feature>
<feature type="transmembrane region" description="Helical" evidence="9">
    <location>
        <begin position="246"/>
        <end position="267"/>
    </location>
</feature>
<dbReference type="GO" id="GO:0043190">
    <property type="term" value="C:ATP-binding cassette (ABC) transporter complex"/>
    <property type="evidence" value="ECO:0007669"/>
    <property type="project" value="InterPro"/>
</dbReference>
<dbReference type="InterPro" id="IPR013525">
    <property type="entry name" value="ABC2_TM"/>
</dbReference>
<sequence length="278" mass="32346">MKNTSTDPTPVYDSAALVSPFIDETKGLYSRWFILRRMIYTNFKTRYKRSYLGVIWSLLNPLLNMIVFVVVFSQLFRFQIPHYPLYILSGQMIFTFFASSTAEAMMQILYNATMIRRVYLPKTIYILAGIAINGINLILTFIPFLLIALIDKLEFSVQMFMIIPALLLLSCFVVGMSLIVATITPYLNDFSQIWGVLITLWTYLTPLFYPVDIIPEQSLALYKSNPMYIYVTLFRDPLLYQTIPELSLWINGIIYGVVFLLFGWWLFTKNSNEFAYRA</sequence>
<dbReference type="PANTHER" id="PTHR30413:SF8">
    <property type="entry name" value="TRANSPORT PERMEASE PROTEIN"/>
    <property type="match status" value="1"/>
</dbReference>
<evidence type="ECO:0000256" key="1">
    <source>
        <dbReference type="ARBA" id="ARBA00004429"/>
    </source>
</evidence>
<accession>A0A0K8PA03</accession>
<evidence type="ECO:0000256" key="4">
    <source>
        <dbReference type="ARBA" id="ARBA00022475"/>
    </source>
</evidence>
<gene>
    <name evidence="11" type="ORF">ATC1_1216</name>
</gene>
<comment type="subcellular location">
    <subcellularLocation>
        <location evidence="1">Cell inner membrane</location>
        <topology evidence="1">Multi-pass membrane protein</topology>
    </subcellularLocation>
    <subcellularLocation>
        <location evidence="9">Cell membrane</location>
        <topology evidence="9">Multi-pass membrane protein</topology>
    </subcellularLocation>
</comment>
<evidence type="ECO:0000256" key="2">
    <source>
        <dbReference type="ARBA" id="ARBA00007783"/>
    </source>
</evidence>
<keyword evidence="5" id="KW-0997">Cell inner membrane</keyword>
<keyword evidence="8 9" id="KW-0472">Membrane</keyword>
<keyword evidence="12" id="KW-1185">Reference proteome</keyword>
<evidence type="ECO:0000256" key="6">
    <source>
        <dbReference type="ARBA" id="ARBA00022692"/>
    </source>
</evidence>
<evidence type="ECO:0000259" key="10">
    <source>
        <dbReference type="PROSITE" id="PS51012"/>
    </source>
</evidence>
<keyword evidence="7 9" id="KW-1133">Transmembrane helix</keyword>
<comment type="similarity">
    <text evidence="2 9">Belongs to the ABC-2 integral membrane protein family.</text>
</comment>
<evidence type="ECO:0000256" key="5">
    <source>
        <dbReference type="ARBA" id="ARBA00022519"/>
    </source>
</evidence>
<dbReference type="OrthoDB" id="9786910at2"/>
<dbReference type="PROSITE" id="PS51012">
    <property type="entry name" value="ABC_TM2"/>
    <property type="match status" value="1"/>
</dbReference>
<keyword evidence="6 9" id="KW-0812">Transmembrane</keyword>
<evidence type="ECO:0000313" key="12">
    <source>
        <dbReference type="Proteomes" id="UP000053370"/>
    </source>
</evidence>
<protein>
    <recommendedName>
        <fullName evidence="9">Transport permease protein</fullName>
    </recommendedName>
</protein>
<evidence type="ECO:0000256" key="7">
    <source>
        <dbReference type="ARBA" id="ARBA00022989"/>
    </source>
</evidence>
<dbReference type="RefSeq" id="WP_062277944.1">
    <property type="nucleotide sequence ID" value="NZ_DF968180.1"/>
</dbReference>
<dbReference type="GO" id="GO:0140359">
    <property type="term" value="F:ABC-type transporter activity"/>
    <property type="evidence" value="ECO:0007669"/>
    <property type="project" value="InterPro"/>
</dbReference>
<dbReference type="Pfam" id="PF01061">
    <property type="entry name" value="ABC2_membrane"/>
    <property type="match status" value="1"/>
</dbReference>
<dbReference type="PRINTS" id="PR00164">
    <property type="entry name" value="ABC2TRNSPORT"/>
</dbReference>
<evidence type="ECO:0000313" key="11">
    <source>
        <dbReference type="EMBL" id="GAP39487.1"/>
    </source>
</evidence>
<dbReference type="EMBL" id="DF968180">
    <property type="protein sequence ID" value="GAP39487.1"/>
    <property type="molecule type" value="Genomic_DNA"/>
</dbReference>
<dbReference type="PANTHER" id="PTHR30413">
    <property type="entry name" value="INNER MEMBRANE TRANSPORT PERMEASE"/>
    <property type="match status" value="1"/>
</dbReference>
<proteinExistence type="inferred from homology"/>
<keyword evidence="4 9" id="KW-1003">Cell membrane</keyword>
<feature type="transmembrane region" description="Helical" evidence="9">
    <location>
        <begin position="193"/>
        <end position="211"/>
    </location>
</feature>
<name>A0A0K8PA03_9CHLR</name>
<feature type="transmembrane region" description="Helical" evidence="9">
    <location>
        <begin position="92"/>
        <end position="112"/>
    </location>
</feature>
<dbReference type="STRING" id="1678840.ATC1_1216"/>
<dbReference type="AlphaFoldDB" id="A0A0K8PA03"/>
<dbReference type="InterPro" id="IPR047817">
    <property type="entry name" value="ABC2_TM_bact-type"/>
</dbReference>
<evidence type="ECO:0000256" key="9">
    <source>
        <dbReference type="RuleBase" id="RU361157"/>
    </source>
</evidence>
<feature type="transmembrane region" description="Helical" evidence="9">
    <location>
        <begin position="51"/>
        <end position="72"/>
    </location>
</feature>
<dbReference type="InterPro" id="IPR000412">
    <property type="entry name" value="ABC_2_transport"/>
</dbReference>
<organism evidence="11">
    <name type="scientific">Flexilinea flocculi</name>
    <dbReference type="NCBI Taxonomy" id="1678840"/>
    <lineage>
        <taxon>Bacteria</taxon>
        <taxon>Bacillati</taxon>
        <taxon>Chloroflexota</taxon>
        <taxon>Anaerolineae</taxon>
        <taxon>Anaerolineales</taxon>
        <taxon>Anaerolineaceae</taxon>
        <taxon>Flexilinea</taxon>
    </lineage>
</organism>
<keyword evidence="3 9" id="KW-0813">Transport</keyword>
<dbReference type="Proteomes" id="UP000053370">
    <property type="component" value="Unassembled WGS sequence"/>
</dbReference>
<feature type="domain" description="ABC transmembrane type-2" evidence="10">
    <location>
        <begin position="52"/>
        <end position="270"/>
    </location>
</feature>
<dbReference type="GO" id="GO:0015920">
    <property type="term" value="P:lipopolysaccharide transport"/>
    <property type="evidence" value="ECO:0007669"/>
    <property type="project" value="TreeGrafter"/>
</dbReference>
<evidence type="ECO:0000256" key="8">
    <source>
        <dbReference type="ARBA" id="ARBA00023136"/>
    </source>
</evidence>